<organism evidence="2 3">
    <name type="scientific">Sphagnum troendelagicum</name>
    <dbReference type="NCBI Taxonomy" id="128251"/>
    <lineage>
        <taxon>Eukaryota</taxon>
        <taxon>Viridiplantae</taxon>
        <taxon>Streptophyta</taxon>
        <taxon>Embryophyta</taxon>
        <taxon>Bryophyta</taxon>
        <taxon>Sphagnophytina</taxon>
        <taxon>Sphagnopsida</taxon>
        <taxon>Sphagnales</taxon>
        <taxon>Sphagnaceae</taxon>
        <taxon>Sphagnum</taxon>
    </lineage>
</organism>
<feature type="compositionally biased region" description="Acidic residues" evidence="1">
    <location>
        <begin position="258"/>
        <end position="267"/>
    </location>
</feature>
<feature type="compositionally biased region" description="Polar residues" evidence="1">
    <location>
        <begin position="184"/>
        <end position="193"/>
    </location>
</feature>
<feature type="region of interest" description="Disordered" evidence="1">
    <location>
        <begin position="217"/>
        <end position="282"/>
    </location>
</feature>
<evidence type="ECO:0000256" key="1">
    <source>
        <dbReference type="SAM" id="MobiDB-lite"/>
    </source>
</evidence>
<feature type="compositionally biased region" description="Polar residues" evidence="1">
    <location>
        <begin position="838"/>
        <end position="854"/>
    </location>
</feature>
<accession>A0ABP0V0G2</accession>
<feature type="compositionally biased region" description="Basic residues" evidence="1">
    <location>
        <begin position="1"/>
        <end position="13"/>
    </location>
</feature>
<feature type="compositionally biased region" description="Basic and acidic residues" evidence="1">
    <location>
        <begin position="162"/>
        <end position="183"/>
    </location>
</feature>
<reference evidence="2" key="1">
    <citation type="submission" date="2024-02" db="EMBL/GenBank/DDBJ databases">
        <authorList>
            <consortium name="ELIXIR-Norway"/>
            <consortium name="Elixir Norway"/>
        </authorList>
    </citation>
    <scope>NUCLEOTIDE SEQUENCE</scope>
</reference>
<feature type="compositionally biased region" description="Basic and acidic residues" evidence="1">
    <location>
        <begin position="268"/>
        <end position="282"/>
    </location>
</feature>
<keyword evidence="3" id="KW-1185">Reference proteome</keyword>
<feature type="compositionally biased region" description="Polar residues" evidence="1">
    <location>
        <begin position="601"/>
        <end position="610"/>
    </location>
</feature>
<feature type="region of interest" description="Disordered" evidence="1">
    <location>
        <begin position="1"/>
        <end position="59"/>
    </location>
</feature>
<feature type="region of interest" description="Disordered" evidence="1">
    <location>
        <begin position="821"/>
        <end position="854"/>
    </location>
</feature>
<evidence type="ECO:0000313" key="3">
    <source>
        <dbReference type="Proteomes" id="UP001497512"/>
    </source>
</evidence>
<evidence type="ECO:0000313" key="2">
    <source>
        <dbReference type="EMBL" id="CAK9233450.1"/>
    </source>
</evidence>
<protein>
    <submittedName>
        <fullName evidence="2">Uncharacterized protein</fullName>
    </submittedName>
</protein>
<feature type="region of interest" description="Disordered" evidence="1">
    <location>
        <begin position="540"/>
        <end position="693"/>
    </location>
</feature>
<feature type="compositionally biased region" description="Acidic residues" evidence="1">
    <location>
        <begin position="126"/>
        <end position="139"/>
    </location>
</feature>
<feature type="compositionally biased region" description="Basic and acidic residues" evidence="1">
    <location>
        <begin position="225"/>
        <end position="245"/>
    </location>
</feature>
<sequence length="977" mass="106871">MPPGPRKRRRRRRTESSPGFSASADESHESDETTSCPDTPDHGKLTFSSEDVPSDQKFHTEDWVRVSDFDVGTPTSTTTADSKVADYGVVALDCNYDGDVRGHDKLADWETVSRDMGGGVSSTEVENLEGDDSVVDEESVCPSQGQGLNQLPHVDAENSEWLSEKQDEHKVTLSSRTSEDQEKMSSSFETGSQSKEEDQEAATFTVEFQENVHLCGSSEVTSLQQEHDNERQKSHTEVHPVKLQEQEEACSNNGNESLSEEQEEEDDHVTSPRQEDSKMIGHALEEDRSIQLMDAAISGMYEAGDQSTEAVDVAPLEPQEDNVKGISEEESDEHDQLLDIVHSTELADLGKEEEKIIAQEEEDTGENISETIMEMLASAGNLPQTTEHGEVEDLQKVAIEESPLIEEHSDAPDAMVSEVAGPSIRAQGSGQFSVSHEDSFADAISREYENMRLSENLSTTAEVEKMSHLDTHDQEQRTLSLLDTPSDKILQTEEWVKISNFDVGTPTSTTADSRADYDIAAEKSYGDVKGHDKLADWETVSRDTVGASSSIEEVEESLEGDHSAPDESVSSSQGQGLELPHVDKEDLEHLSGKEDDHERVNLSSQSLSEISENKEKISNCSVAGSPGKEEDQEAASTLEFQEHNQESGSPEVPLQPDHDNEEEISSMDVQSQTLQVQQEPEEEHHVTNSTQDNNMILSNFLEEGESMQAVNTSICGVDESGDQSAEPADYALHEPREDNMHGVSEQENDELVDIAQTTQLANLGKQEEKIIAQEEEDLGKNILEPLANVLASAETSSETLQLGEVEDLQNIPVEETPLVQDSSLGAVVSEEAEPCSRGQESSLVEQSSGANAESFSDAIPVEDARSLEDLSIAGHTSQIDAPLAETENYDLIQSKNAAGPKLPTNLSMARTDGAELGKGLSIGGSGSSPEDLLQYNSPRKSVEQVRSIEHWDGSSEIRGCCEPVHWILVHVFGRQID</sequence>
<gene>
    <name evidence="2" type="ORF">CSSPTR1EN2_LOCUS21492</name>
</gene>
<feature type="compositionally biased region" description="Basic and acidic residues" evidence="1">
    <location>
        <begin position="580"/>
        <end position="600"/>
    </location>
</feature>
<dbReference type="EMBL" id="OZ019900">
    <property type="protein sequence ID" value="CAK9233450.1"/>
    <property type="molecule type" value="Genomic_DNA"/>
</dbReference>
<feature type="region of interest" description="Disordered" evidence="1">
    <location>
        <begin position="113"/>
        <end position="205"/>
    </location>
</feature>
<proteinExistence type="predicted"/>
<dbReference type="Proteomes" id="UP001497512">
    <property type="component" value="Chromosome 8"/>
</dbReference>
<name>A0ABP0V0G2_9BRYO</name>